<evidence type="ECO:0000256" key="1">
    <source>
        <dbReference type="SAM" id="MobiDB-lite"/>
    </source>
</evidence>
<dbReference type="AlphaFoldDB" id="A0A4P9WBG8"/>
<organism evidence="2 3">
    <name type="scientific">Blyttiomyces helicus</name>
    <dbReference type="NCBI Taxonomy" id="388810"/>
    <lineage>
        <taxon>Eukaryota</taxon>
        <taxon>Fungi</taxon>
        <taxon>Fungi incertae sedis</taxon>
        <taxon>Chytridiomycota</taxon>
        <taxon>Chytridiomycota incertae sedis</taxon>
        <taxon>Chytridiomycetes</taxon>
        <taxon>Chytridiomycetes incertae sedis</taxon>
        <taxon>Blyttiomyces</taxon>
    </lineage>
</organism>
<feature type="region of interest" description="Disordered" evidence="1">
    <location>
        <begin position="48"/>
        <end position="67"/>
    </location>
</feature>
<proteinExistence type="predicted"/>
<dbReference type="Proteomes" id="UP000269721">
    <property type="component" value="Unassembled WGS sequence"/>
</dbReference>
<feature type="region of interest" description="Disordered" evidence="1">
    <location>
        <begin position="141"/>
        <end position="160"/>
    </location>
</feature>
<keyword evidence="3" id="KW-1185">Reference proteome</keyword>
<reference evidence="3" key="1">
    <citation type="journal article" date="2018" name="Nat. Microbiol.">
        <title>Leveraging single-cell genomics to expand the fungal tree of life.</title>
        <authorList>
            <person name="Ahrendt S.R."/>
            <person name="Quandt C.A."/>
            <person name="Ciobanu D."/>
            <person name="Clum A."/>
            <person name="Salamov A."/>
            <person name="Andreopoulos B."/>
            <person name="Cheng J.F."/>
            <person name="Woyke T."/>
            <person name="Pelin A."/>
            <person name="Henrissat B."/>
            <person name="Reynolds N.K."/>
            <person name="Benny G.L."/>
            <person name="Smith M.E."/>
            <person name="James T.Y."/>
            <person name="Grigoriev I.V."/>
        </authorList>
    </citation>
    <scope>NUCLEOTIDE SEQUENCE [LARGE SCALE GENOMIC DNA]</scope>
</reference>
<sequence length="357" mass="38408">MTTSEGRCTHRPGALQVSSPAPATPGAPQSLYRLVSSPGISESDIVSHAQDAGQAHPGLPPTVELPSLPESWAAREKVWAGREGDTWPFPSANGELFGPFRIAESKTTATPQKNIDKKRCPCAVVTTATCSTAPRCPKPMHDSPGVRMPVPRPGGRSWAEARKGGWKTLVASRSGRAIISVALGGGMAGVDDAEACQAGTTPDCMPSGGDLVGSPPACKKCRLTLAGSLVGEKGGGRDGMNMREREYYSARRRLWIGDPRRLRRWAPTLLAWLGLRVQPSYPDATCPPTRGELHSLASLREQPQDPPLPTACPMQNRAFSDSLEGQQISSRRRRSCHRSSSDRSVHPPDRVPQTYRL</sequence>
<name>A0A4P9WBG8_9FUNG</name>
<feature type="compositionally biased region" description="Basic and acidic residues" evidence="1">
    <location>
        <begin position="339"/>
        <end position="349"/>
    </location>
</feature>
<evidence type="ECO:0000313" key="2">
    <source>
        <dbReference type="EMBL" id="RKO88260.1"/>
    </source>
</evidence>
<feature type="region of interest" description="Disordered" evidence="1">
    <location>
        <begin position="1"/>
        <end position="32"/>
    </location>
</feature>
<dbReference type="EMBL" id="KZ996833">
    <property type="protein sequence ID" value="RKO88260.1"/>
    <property type="molecule type" value="Genomic_DNA"/>
</dbReference>
<feature type="compositionally biased region" description="Low complexity" evidence="1">
    <location>
        <begin position="145"/>
        <end position="156"/>
    </location>
</feature>
<accession>A0A4P9WBG8</accession>
<evidence type="ECO:0000313" key="3">
    <source>
        <dbReference type="Proteomes" id="UP000269721"/>
    </source>
</evidence>
<gene>
    <name evidence="2" type="ORF">BDK51DRAFT_51146</name>
</gene>
<protein>
    <submittedName>
        <fullName evidence="2">Uncharacterized protein</fullName>
    </submittedName>
</protein>
<feature type="region of interest" description="Disordered" evidence="1">
    <location>
        <begin position="322"/>
        <end position="357"/>
    </location>
</feature>